<dbReference type="VEuPathDB" id="MicrosporidiaDB:H312_02026"/>
<protein>
    <recommendedName>
        <fullName evidence="3">Swi5-dependent recombination DNA repair protein 1 homolog</fullName>
    </recommendedName>
</protein>
<organism evidence="1 2">
    <name type="scientific">Anncaliia algerae PRA339</name>
    <dbReference type="NCBI Taxonomy" id="1288291"/>
    <lineage>
        <taxon>Eukaryota</taxon>
        <taxon>Fungi</taxon>
        <taxon>Fungi incertae sedis</taxon>
        <taxon>Microsporidia</taxon>
        <taxon>Tubulinosematoidea</taxon>
        <taxon>Tubulinosematidae</taxon>
        <taxon>Anncaliia</taxon>
    </lineage>
</organism>
<dbReference type="InterPro" id="IPR031509">
    <property type="entry name" value="Mei5-like"/>
</dbReference>
<reference evidence="2" key="1">
    <citation type="submission" date="2013-02" db="EMBL/GenBank/DDBJ databases">
        <authorList>
            <consortium name="The Broad Institute Genome Sequencing Platform"/>
            <person name="Cuomo C."/>
            <person name="Becnel J."/>
            <person name="Sanscrainte N."/>
            <person name="Walker B."/>
            <person name="Young S.K."/>
            <person name="Zeng Q."/>
            <person name="Gargeya S."/>
            <person name="Fitzgerald M."/>
            <person name="Haas B."/>
            <person name="Abouelleil A."/>
            <person name="Alvarado L."/>
            <person name="Arachchi H.M."/>
            <person name="Berlin A.M."/>
            <person name="Chapman S.B."/>
            <person name="Dewar J."/>
            <person name="Goldberg J."/>
            <person name="Griggs A."/>
            <person name="Gujja S."/>
            <person name="Hansen M."/>
            <person name="Howarth C."/>
            <person name="Imamovic A."/>
            <person name="Larimer J."/>
            <person name="McCowan C."/>
            <person name="Murphy C."/>
            <person name="Neiman D."/>
            <person name="Pearson M."/>
            <person name="Priest M."/>
            <person name="Roberts A."/>
            <person name="Saif S."/>
            <person name="Shea T."/>
            <person name="Sisk P."/>
            <person name="Sykes S."/>
            <person name="Wortman J."/>
            <person name="Nusbaum C."/>
            <person name="Birren B."/>
        </authorList>
    </citation>
    <scope>NUCLEOTIDE SEQUENCE [LARGE SCALE GENOMIC DNA]</scope>
    <source>
        <strain evidence="2">PRA339</strain>
    </source>
</reference>
<evidence type="ECO:0000313" key="1">
    <source>
        <dbReference type="EMBL" id="KCZ80571.1"/>
    </source>
</evidence>
<dbReference type="OrthoDB" id="2195410at2759"/>
<dbReference type="AlphaFoldDB" id="A0A059F0U5"/>
<dbReference type="STRING" id="1288291.A0A059F0U5"/>
<reference evidence="1 2" key="2">
    <citation type="submission" date="2014-03" db="EMBL/GenBank/DDBJ databases">
        <title>The Genome Sequence of Anncaliia algerae insect isolate PRA339.</title>
        <authorList>
            <consortium name="The Broad Institute Genome Sequencing Platform"/>
            <consortium name="The Broad Institute Genome Sequencing Center for Infectious Disease"/>
            <person name="Cuomo C."/>
            <person name="Becnel J."/>
            <person name="Sanscrainte N."/>
            <person name="Walker B."/>
            <person name="Young S.K."/>
            <person name="Zeng Q."/>
            <person name="Gargeya S."/>
            <person name="Fitzgerald M."/>
            <person name="Haas B."/>
            <person name="Abouelleil A."/>
            <person name="Alvarado L."/>
            <person name="Arachchi H.M."/>
            <person name="Berlin A.M."/>
            <person name="Chapman S.B."/>
            <person name="Dewar J."/>
            <person name="Goldberg J."/>
            <person name="Griggs A."/>
            <person name="Gujja S."/>
            <person name="Hansen M."/>
            <person name="Howarth C."/>
            <person name="Imamovic A."/>
            <person name="Larimer J."/>
            <person name="McCowan C."/>
            <person name="Murphy C."/>
            <person name="Neiman D."/>
            <person name="Pearson M."/>
            <person name="Priest M."/>
            <person name="Roberts A."/>
            <person name="Saif S."/>
            <person name="Shea T."/>
            <person name="Sisk P."/>
            <person name="Sykes S."/>
            <person name="Wortman J."/>
            <person name="Nusbaum C."/>
            <person name="Birren B."/>
        </authorList>
    </citation>
    <scope>NUCLEOTIDE SEQUENCE [LARGE SCALE GENOMIC DNA]</scope>
    <source>
        <strain evidence="1 2">PRA339</strain>
    </source>
</reference>
<sequence>MFVSKIKEEEKDNYDVILVDSKKFYKKKETLPKNSSKLRRKRYSDQFKDPCFDKKDIFRKLKMIKAFSTKNRDLDALINKWRNCIEECIVLLQKNHGIFAHHIFKAFSLEKHGFKYDDFCNNSDIEEETNNQFIYEFTGSQSSFDKEKNDSYNPELDENNF</sequence>
<gene>
    <name evidence="1" type="ORF">H312_02026</name>
</gene>
<dbReference type="EMBL" id="KK365173">
    <property type="protein sequence ID" value="KCZ80571.1"/>
    <property type="molecule type" value="Genomic_DNA"/>
</dbReference>
<evidence type="ECO:0008006" key="3">
    <source>
        <dbReference type="Google" id="ProtNLM"/>
    </source>
</evidence>
<feature type="non-terminal residue" evidence="1">
    <location>
        <position position="1"/>
    </location>
</feature>
<dbReference type="Proteomes" id="UP000030655">
    <property type="component" value="Unassembled WGS sequence"/>
</dbReference>
<proteinExistence type="predicted"/>
<dbReference type="Pfam" id="PF17021">
    <property type="entry name" value="Mei5_like"/>
    <property type="match status" value="1"/>
</dbReference>
<dbReference type="HOGENOM" id="CLU_136887_0_0_1"/>
<name>A0A059F0U5_9MICR</name>
<evidence type="ECO:0000313" key="2">
    <source>
        <dbReference type="Proteomes" id="UP000030655"/>
    </source>
</evidence>
<accession>A0A059F0U5</accession>
<keyword evidence="2" id="KW-1185">Reference proteome</keyword>